<proteinExistence type="inferred from homology"/>
<keyword evidence="2 5" id="KW-0547">Nucleotide-binding</keyword>
<dbReference type="GO" id="GO:0004821">
    <property type="term" value="F:histidine-tRNA ligase activity"/>
    <property type="evidence" value="ECO:0007669"/>
    <property type="project" value="UniProtKB-UniRule"/>
</dbReference>
<feature type="binding site" evidence="6">
    <location>
        <position position="277"/>
    </location>
    <ligand>
        <name>L-histidine</name>
        <dbReference type="ChEBI" id="CHEBI:57595"/>
    </ligand>
</feature>
<dbReference type="Gene3D" id="3.30.930.10">
    <property type="entry name" value="Bira Bifunctional Protein, Domain 2"/>
    <property type="match status" value="1"/>
</dbReference>
<dbReference type="InterPro" id="IPR006195">
    <property type="entry name" value="aa-tRNA-synth_II"/>
</dbReference>
<comment type="similarity">
    <text evidence="1 5">Belongs to the class-II aminoacyl-tRNA synthetase family.</text>
</comment>
<dbReference type="SUPFAM" id="SSF55681">
    <property type="entry name" value="Class II aaRS and biotin synthetases"/>
    <property type="match status" value="1"/>
</dbReference>
<keyword evidence="5" id="KW-0648">Protein biosynthesis</keyword>
<comment type="subcellular location">
    <subcellularLocation>
        <location evidence="5">Cytoplasm</location>
    </subcellularLocation>
</comment>
<keyword evidence="5" id="KW-0963">Cytoplasm</keyword>
<feature type="binding site" evidence="6">
    <location>
        <position position="131"/>
    </location>
    <ligand>
        <name>L-histidine</name>
        <dbReference type="ChEBI" id="CHEBI:57595"/>
    </ligand>
</feature>
<sequence>MPRIAKEKINKEPVRAKKIVRFSRLRGMKDVLFDEYRYWDLITKKATDLADVYDFRRIDTPILEKLDLYERSTGSDTDVVSKEMYSFIDKSEEKVALRPEATPGIVRSYIEHGLFNQPQPIKTFWLGPLFRHEKPQSGRTRQHSQINFDVFGEAGPITDAQLILITYNFYTELQIDVQVQINSIGCPDCRKEYINKLTEYYKERGKRSRLCNDCKRRFVKNPLRLLDCKEKDCIEVREDAPQIVDFLCEGCREHFIKVLEYLDELGISYNLNPFLVRGLDYYTRTVFEIVAVDDEGEKDENGQRRQSSLGGGGRYDNLIEMLGGRPTPACGFGLGVERAILKIKEKNIPLKEDKKDFIFLAQLGEQARLKAVTLFEEMRRAGYRVRQAFTKDSLKAQLEIADRIGAKYSLILGQKELLDGTIIIRDMESGTQEVIDQKKIYVEINKRLEMDKGGN</sequence>
<dbReference type="Pfam" id="PF03129">
    <property type="entry name" value="HGTP_anticodon"/>
    <property type="match status" value="1"/>
</dbReference>
<feature type="binding site" evidence="6">
    <location>
        <position position="149"/>
    </location>
    <ligand>
        <name>L-histidine</name>
        <dbReference type="ChEBI" id="CHEBI:57595"/>
    </ligand>
</feature>
<dbReference type="EMBL" id="LBUU01000001">
    <property type="protein sequence ID" value="KKQ71225.1"/>
    <property type="molecule type" value="Genomic_DNA"/>
</dbReference>
<evidence type="ECO:0000256" key="1">
    <source>
        <dbReference type="ARBA" id="ARBA00008226"/>
    </source>
</evidence>
<protein>
    <recommendedName>
        <fullName evidence="5">Histidine--tRNA ligase</fullName>
        <ecNumber evidence="5">6.1.1.21</ecNumber>
    </recommendedName>
    <alternativeName>
        <fullName evidence="5">Histidyl-tRNA synthetase</fullName>
        <shortName evidence="5">HisRS</shortName>
    </alternativeName>
</protein>
<feature type="domain" description="Aminoacyl-transfer RNA synthetases class-II family profile" evidence="7">
    <location>
        <begin position="55"/>
        <end position="341"/>
    </location>
</feature>
<dbReference type="EC" id="6.1.1.21" evidence="5"/>
<evidence type="ECO:0000256" key="6">
    <source>
        <dbReference type="PIRSR" id="PIRSR001549-1"/>
    </source>
</evidence>
<dbReference type="SUPFAM" id="SSF52954">
    <property type="entry name" value="Class II aaRS ABD-related"/>
    <property type="match status" value="1"/>
</dbReference>
<dbReference type="Pfam" id="PF13393">
    <property type="entry name" value="tRNA-synt_His"/>
    <property type="match status" value="2"/>
</dbReference>
<name>A0A0G0K6Z6_9BACT</name>
<keyword evidence="5 8" id="KW-0436">Ligase</keyword>
<accession>A0A0G0K6Z6</accession>
<keyword evidence="5" id="KW-0067">ATP-binding</keyword>
<gene>
    <name evidence="5" type="primary">hisS</name>
    <name evidence="8" type="ORF">US91_C0001G0152</name>
</gene>
<feature type="binding site" evidence="6">
    <location>
        <begin position="281"/>
        <end position="282"/>
    </location>
    <ligand>
        <name>L-histidine</name>
        <dbReference type="ChEBI" id="CHEBI:57595"/>
    </ligand>
</feature>
<dbReference type="AlphaFoldDB" id="A0A0G0K6Z6"/>
<evidence type="ECO:0000313" key="8">
    <source>
        <dbReference type="EMBL" id="KKQ71225.1"/>
    </source>
</evidence>
<keyword evidence="3 5" id="KW-0030">Aminoacyl-tRNA synthetase</keyword>
<comment type="caution">
    <text evidence="8">The sequence shown here is derived from an EMBL/GenBank/DDBJ whole genome shotgun (WGS) entry which is preliminary data.</text>
</comment>
<dbReference type="GO" id="GO:0005737">
    <property type="term" value="C:cytoplasm"/>
    <property type="evidence" value="ECO:0007669"/>
    <property type="project" value="UniProtKB-SubCell"/>
</dbReference>
<comment type="catalytic activity">
    <reaction evidence="4 5">
        <text>tRNA(His) + L-histidine + ATP = L-histidyl-tRNA(His) + AMP + diphosphate + H(+)</text>
        <dbReference type="Rhea" id="RHEA:17313"/>
        <dbReference type="Rhea" id="RHEA-COMP:9665"/>
        <dbReference type="Rhea" id="RHEA-COMP:9689"/>
        <dbReference type="ChEBI" id="CHEBI:15378"/>
        <dbReference type="ChEBI" id="CHEBI:30616"/>
        <dbReference type="ChEBI" id="CHEBI:33019"/>
        <dbReference type="ChEBI" id="CHEBI:57595"/>
        <dbReference type="ChEBI" id="CHEBI:78442"/>
        <dbReference type="ChEBI" id="CHEBI:78527"/>
        <dbReference type="ChEBI" id="CHEBI:456215"/>
        <dbReference type="EC" id="6.1.1.21"/>
    </reaction>
</comment>
<dbReference type="HAMAP" id="MF_00127">
    <property type="entry name" value="His_tRNA_synth"/>
    <property type="match status" value="1"/>
</dbReference>
<dbReference type="InterPro" id="IPR004516">
    <property type="entry name" value="HisRS/HisZ"/>
</dbReference>
<dbReference type="PROSITE" id="PS50862">
    <property type="entry name" value="AA_TRNA_LIGASE_II"/>
    <property type="match status" value="1"/>
</dbReference>
<organism evidence="8 9">
    <name type="scientific">Candidatus Falkowbacteria bacterium GW2011_GWE1_38_31</name>
    <dbReference type="NCBI Taxonomy" id="1618638"/>
    <lineage>
        <taxon>Bacteria</taxon>
        <taxon>Candidatus Falkowiibacteriota</taxon>
    </lineage>
</organism>
<dbReference type="InterPro" id="IPR015807">
    <property type="entry name" value="His-tRNA-ligase"/>
</dbReference>
<dbReference type="InterPro" id="IPR036621">
    <property type="entry name" value="Anticodon-bd_dom_sf"/>
</dbReference>
<dbReference type="Gene3D" id="3.40.50.800">
    <property type="entry name" value="Anticodon-binding domain"/>
    <property type="match status" value="1"/>
</dbReference>
<dbReference type="InterPro" id="IPR004154">
    <property type="entry name" value="Anticodon-bd"/>
</dbReference>
<dbReference type="PIRSF" id="PIRSF001549">
    <property type="entry name" value="His-tRNA_synth"/>
    <property type="match status" value="1"/>
</dbReference>
<dbReference type="PATRIC" id="fig|1618638.3.peg.160"/>
<dbReference type="InterPro" id="IPR045864">
    <property type="entry name" value="aa-tRNA-synth_II/BPL/LPL"/>
</dbReference>
<dbReference type="NCBIfam" id="TIGR00442">
    <property type="entry name" value="hisS"/>
    <property type="match status" value="1"/>
</dbReference>
<feature type="binding site" evidence="6">
    <location>
        <position position="145"/>
    </location>
    <ligand>
        <name>L-histidine</name>
        <dbReference type="ChEBI" id="CHEBI:57595"/>
    </ligand>
</feature>
<evidence type="ECO:0000256" key="3">
    <source>
        <dbReference type="ARBA" id="ARBA00023146"/>
    </source>
</evidence>
<comment type="subunit">
    <text evidence="5">Homodimer.</text>
</comment>
<evidence type="ECO:0000256" key="4">
    <source>
        <dbReference type="ARBA" id="ARBA00047639"/>
    </source>
</evidence>
<evidence type="ECO:0000256" key="2">
    <source>
        <dbReference type="ARBA" id="ARBA00022741"/>
    </source>
</evidence>
<dbReference type="PANTHER" id="PTHR43707:SF1">
    <property type="entry name" value="HISTIDINE--TRNA LIGASE, MITOCHONDRIAL-RELATED"/>
    <property type="match status" value="1"/>
</dbReference>
<reference evidence="8 9" key="1">
    <citation type="journal article" date="2015" name="Nature">
        <title>rRNA introns, odd ribosomes, and small enigmatic genomes across a large radiation of phyla.</title>
        <authorList>
            <person name="Brown C.T."/>
            <person name="Hug L.A."/>
            <person name="Thomas B.C."/>
            <person name="Sharon I."/>
            <person name="Castelle C.J."/>
            <person name="Singh A."/>
            <person name="Wilkins M.J."/>
            <person name="Williams K.H."/>
            <person name="Banfield J.F."/>
        </authorList>
    </citation>
    <scope>NUCLEOTIDE SEQUENCE [LARGE SCALE GENOMIC DNA]</scope>
</reference>
<feature type="binding site" evidence="6">
    <location>
        <begin position="100"/>
        <end position="102"/>
    </location>
    <ligand>
        <name>L-histidine</name>
        <dbReference type="ChEBI" id="CHEBI:57595"/>
    </ligand>
</feature>
<dbReference type="InterPro" id="IPR041715">
    <property type="entry name" value="HisRS-like_core"/>
</dbReference>
<dbReference type="GO" id="GO:0005524">
    <property type="term" value="F:ATP binding"/>
    <property type="evidence" value="ECO:0007669"/>
    <property type="project" value="UniProtKB-UniRule"/>
</dbReference>
<dbReference type="Proteomes" id="UP000034022">
    <property type="component" value="Unassembled WGS sequence"/>
</dbReference>
<dbReference type="GO" id="GO:0006427">
    <property type="term" value="P:histidyl-tRNA aminoacylation"/>
    <property type="evidence" value="ECO:0007669"/>
    <property type="project" value="UniProtKB-UniRule"/>
</dbReference>
<evidence type="ECO:0000256" key="5">
    <source>
        <dbReference type="HAMAP-Rule" id="MF_00127"/>
    </source>
</evidence>
<evidence type="ECO:0000259" key="7">
    <source>
        <dbReference type="PROSITE" id="PS50862"/>
    </source>
</evidence>
<dbReference type="CDD" id="cd00773">
    <property type="entry name" value="HisRS-like_core"/>
    <property type="match status" value="1"/>
</dbReference>
<dbReference type="PANTHER" id="PTHR43707">
    <property type="entry name" value="HISTIDYL-TRNA SYNTHETASE"/>
    <property type="match status" value="1"/>
</dbReference>
<evidence type="ECO:0000313" key="9">
    <source>
        <dbReference type="Proteomes" id="UP000034022"/>
    </source>
</evidence>